<evidence type="ECO:0000313" key="2">
    <source>
        <dbReference type="EMBL" id="KAF1981058.1"/>
    </source>
</evidence>
<accession>A0A6G1GK06</accession>
<dbReference type="EMBL" id="ML977209">
    <property type="protein sequence ID" value="KAF1981058.1"/>
    <property type="molecule type" value="Genomic_DNA"/>
</dbReference>
<gene>
    <name evidence="2" type="ORF">K402DRAFT_425708</name>
</gene>
<dbReference type="Proteomes" id="UP000800041">
    <property type="component" value="Unassembled WGS sequence"/>
</dbReference>
<feature type="compositionally biased region" description="Low complexity" evidence="1">
    <location>
        <begin position="83"/>
        <end position="92"/>
    </location>
</feature>
<keyword evidence="3" id="KW-1185">Reference proteome</keyword>
<name>A0A6G1GK06_9PEZI</name>
<feature type="region of interest" description="Disordered" evidence="1">
    <location>
        <begin position="40"/>
        <end position="151"/>
    </location>
</feature>
<feature type="region of interest" description="Disordered" evidence="1">
    <location>
        <begin position="1"/>
        <end position="22"/>
    </location>
</feature>
<evidence type="ECO:0000313" key="3">
    <source>
        <dbReference type="Proteomes" id="UP000800041"/>
    </source>
</evidence>
<evidence type="ECO:0000256" key="1">
    <source>
        <dbReference type="SAM" id="MobiDB-lite"/>
    </source>
</evidence>
<reference evidence="2" key="1">
    <citation type="journal article" date="2020" name="Stud. Mycol.">
        <title>101 Dothideomycetes genomes: a test case for predicting lifestyles and emergence of pathogens.</title>
        <authorList>
            <person name="Haridas S."/>
            <person name="Albert R."/>
            <person name="Binder M."/>
            <person name="Bloem J."/>
            <person name="Labutti K."/>
            <person name="Salamov A."/>
            <person name="Andreopoulos B."/>
            <person name="Baker S."/>
            <person name="Barry K."/>
            <person name="Bills G."/>
            <person name="Bluhm B."/>
            <person name="Cannon C."/>
            <person name="Castanera R."/>
            <person name="Culley D."/>
            <person name="Daum C."/>
            <person name="Ezra D."/>
            <person name="Gonzalez J."/>
            <person name="Henrissat B."/>
            <person name="Kuo A."/>
            <person name="Liang C."/>
            <person name="Lipzen A."/>
            <person name="Lutzoni F."/>
            <person name="Magnuson J."/>
            <person name="Mondo S."/>
            <person name="Nolan M."/>
            <person name="Ohm R."/>
            <person name="Pangilinan J."/>
            <person name="Park H.-J."/>
            <person name="Ramirez L."/>
            <person name="Alfaro M."/>
            <person name="Sun H."/>
            <person name="Tritt A."/>
            <person name="Yoshinaga Y."/>
            <person name="Zwiers L.-H."/>
            <person name="Turgeon B."/>
            <person name="Goodwin S."/>
            <person name="Spatafora J."/>
            <person name="Crous P."/>
            <person name="Grigoriev I."/>
        </authorList>
    </citation>
    <scope>NUCLEOTIDE SEQUENCE</scope>
    <source>
        <strain evidence="2">CBS 113979</strain>
    </source>
</reference>
<proteinExistence type="predicted"/>
<organism evidence="2 3">
    <name type="scientific">Aulographum hederae CBS 113979</name>
    <dbReference type="NCBI Taxonomy" id="1176131"/>
    <lineage>
        <taxon>Eukaryota</taxon>
        <taxon>Fungi</taxon>
        <taxon>Dikarya</taxon>
        <taxon>Ascomycota</taxon>
        <taxon>Pezizomycotina</taxon>
        <taxon>Dothideomycetes</taxon>
        <taxon>Pleosporomycetidae</taxon>
        <taxon>Aulographales</taxon>
        <taxon>Aulographaceae</taxon>
    </lineage>
</organism>
<sequence length="288" mass="31612">MASESDCPAGAGDEHKPPADGNRHAWLKAIHASKEPDRCLAFDDSDSGGDMITSPIRNPKRGHGVKLAEPIVNESKANKTEEAGASAEGQSAKIEESIESQEFATAPEDHHAAASQAFDANPPSGAGTRASKDHSPIDENNAINEAGDIEDTPFYQLSAPAHPIRGIMDEDDETGMYQIDRSADDAWVYWLPKNHVNEAAISDWMDFKEDETVLIEERKKQWRAIGAQKKAPTLGEQRRFRFQDRGNDTTEHGVLYAKKHEYWGFPGDFGGEQEGVVKMPISLEGAEM</sequence>
<protein>
    <submittedName>
        <fullName evidence="2">Uncharacterized protein</fullName>
    </submittedName>
</protein>
<feature type="compositionally biased region" description="Basic and acidic residues" evidence="1">
    <location>
        <begin position="12"/>
        <end position="22"/>
    </location>
</feature>
<dbReference type="AlphaFoldDB" id="A0A6G1GK06"/>